<protein>
    <recommendedName>
        <fullName evidence="3">Permease family protein</fullName>
    </recommendedName>
</protein>
<keyword evidence="1" id="KW-0812">Transmembrane</keyword>
<keyword evidence="1" id="KW-0472">Membrane</keyword>
<evidence type="ECO:0000256" key="1">
    <source>
        <dbReference type="SAM" id="Phobius"/>
    </source>
</evidence>
<dbReference type="AlphaFoldDB" id="A0A212JLC9"/>
<gene>
    <name evidence="2" type="ORF">KL86DPRO_11749</name>
</gene>
<feature type="transmembrane region" description="Helical" evidence="1">
    <location>
        <begin position="36"/>
        <end position="56"/>
    </location>
</feature>
<feature type="transmembrane region" description="Helical" evidence="1">
    <location>
        <begin position="177"/>
        <end position="195"/>
    </location>
</feature>
<feature type="transmembrane region" description="Helical" evidence="1">
    <location>
        <begin position="62"/>
        <end position="80"/>
    </location>
</feature>
<feature type="transmembrane region" description="Helical" evidence="1">
    <location>
        <begin position="353"/>
        <end position="375"/>
    </location>
</feature>
<organism evidence="2">
    <name type="scientific">uncultured delta proteobacterium</name>
    <dbReference type="NCBI Taxonomy" id="34034"/>
    <lineage>
        <taxon>Bacteria</taxon>
        <taxon>Deltaproteobacteria</taxon>
        <taxon>environmental samples</taxon>
    </lineage>
</organism>
<evidence type="ECO:0000313" key="2">
    <source>
        <dbReference type="EMBL" id="SBW00244.1"/>
    </source>
</evidence>
<evidence type="ECO:0008006" key="3">
    <source>
        <dbReference type="Google" id="ProtNLM"/>
    </source>
</evidence>
<proteinExistence type="predicted"/>
<feature type="transmembrane region" description="Helical" evidence="1">
    <location>
        <begin position="264"/>
        <end position="283"/>
    </location>
</feature>
<dbReference type="EMBL" id="FLUQ01000001">
    <property type="protein sequence ID" value="SBW00244.1"/>
    <property type="molecule type" value="Genomic_DNA"/>
</dbReference>
<name>A0A212JLC9_9DELT</name>
<feature type="transmembrane region" description="Helical" evidence="1">
    <location>
        <begin position="421"/>
        <end position="441"/>
    </location>
</feature>
<sequence>MLRDWRRIRPDGQESPYIPLGPFQLRLPGIHYKFEPYDYIQGLLMCAVCLSIIPILQETLGMPFEVALAIVVLNGFLYCWHTALGDPVVPGWITPAIPLIVAHVMLFEPGAARMHALIAFQVLFAVWCLFLGITGLGRRVIDIIPPGIKCGIILGAGVSAIFMVFKPEGGRLMTMPITISICALFTMFLMYNYGFRKAAANNTVLRLVANLGLLPAIVLAIIVAPIVGEATINVQWGFSRPDFATLWSDWVPWGKLGWPSVSEFVHAIPLVLATYIVVFGDVIQVQAILADGRKVRPDDPAEYSVNRTHLIVGIRNGIMGVFGPDISMCGPLWAAMHVVIVERWKKGRATMDTLLGGAASFRFGTFTGYLILPIVTITRAVLPAALCLTLLIQGFVSVYVGAREAKNLKDLGIGGMVAGALLARGSDWGFAVGIIACILIYGTDLLPGRKIDEPAIWKDQE</sequence>
<feature type="transmembrane region" description="Helical" evidence="1">
    <location>
        <begin position="118"/>
        <end position="136"/>
    </location>
</feature>
<feature type="transmembrane region" description="Helical" evidence="1">
    <location>
        <begin position="207"/>
        <end position="227"/>
    </location>
</feature>
<keyword evidence="1" id="KW-1133">Transmembrane helix</keyword>
<reference evidence="2" key="1">
    <citation type="submission" date="2016-04" db="EMBL/GenBank/DDBJ databases">
        <authorList>
            <person name="Evans L.H."/>
            <person name="Alamgir A."/>
            <person name="Owens N."/>
            <person name="Weber N.D."/>
            <person name="Virtaneva K."/>
            <person name="Barbian K."/>
            <person name="Babar A."/>
            <person name="Rosenke K."/>
        </authorList>
    </citation>
    <scope>NUCLEOTIDE SEQUENCE</scope>
    <source>
        <strain evidence="2">86</strain>
    </source>
</reference>
<feature type="transmembrane region" description="Helical" evidence="1">
    <location>
        <begin position="381"/>
        <end position="400"/>
    </location>
</feature>
<accession>A0A212JLC9</accession>
<feature type="transmembrane region" description="Helical" evidence="1">
    <location>
        <begin position="87"/>
        <end position="106"/>
    </location>
</feature>
<feature type="transmembrane region" description="Helical" evidence="1">
    <location>
        <begin position="148"/>
        <end position="165"/>
    </location>
</feature>